<evidence type="ECO:0000256" key="5">
    <source>
        <dbReference type="RuleBase" id="RU362076"/>
    </source>
</evidence>
<dbReference type="InterPro" id="IPR025965">
    <property type="entry name" value="FlgD/Vpr_Ig-like"/>
</dbReference>
<evidence type="ECO:0000256" key="2">
    <source>
        <dbReference type="ARBA" id="ARBA00016013"/>
    </source>
</evidence>
<feature type="domain" description="FlgD Tudor-like" evidence="7">
    <location>
        <begin position="112"/>
        <end position="240"/>
    </location>
</feature>
<gene>
    <name evidence="8" type="ORF">KB213_00640</name>
</gene>
<sequence>MKVSVSVTSTSGQDSLLSQAVSAARSSATTAKNTSDTTSTTASSAGSAALSSIAGNFNQFLTLLTAQLQHQDPTNPTDSNNFTAQVAQFAGVQQQVQSNTTLSSLLSATQDSQLTSGASLIGKTTTATTSSLPLQNGQANLSYTAQQAGDVAIAVTNTAGQVVRSETVSAAAGQQSWHWDGKDNAGNQLADGGYYVAAEGTATDGTSVALPTTVSGTITGISRDSGTVNAQMGGASVALKTLNAFQS</sequence>
<keyword evidence="8" id="KW-0969">Cilium</keyword>
<dbReference type="InterPro" id="IPR005648">
    <property type="entry name" value="FlgD"/>
</dbReference>
<evidence type="ECO:0000313" key="8">
    <source>
        <dbReference type="EMBL" id="MBR0558569.1"/>
    </source>
</evidence>
<dbReference type="Pfam" id="PF13861">
    <property type="entry name" value="FLgD_tudor"/>
    <property type="match status" value="1"/>
</dbReference>
<dbReference type="Gene3D" id="2.30.30.910">
    <property type="match status" value="1"/>
</dbReference>
<comment type="function">
    <text evidence="4 5">Required for flagellar hook formation. May act as a scaffolding protein.</text>
</comment>
<keyword evidence="8" id="KW-0282">Flagellum</keyword>
<protein>
    <recommendedName>
        <fullName evidence="2 5">Basal-body rod modification protein FlgD</fullName>
    </recommendedName>
</protein>
<comment type="caution">
    <text evidence="8">The sequence shown here is derived from an EMBL/GenBank/DDBJ whole genome shotgun (WGS) entry which is preliminary data.</text>
</comment>
<dbReference type="Proteomes" id="UP000677812">
    <property type="component" value="Unassembled WGS sequence"/>
</dbReference>
<evidence type="ECO:0000256" key="3">
    <source>
        <dbReference type="ARBA" id="ARBA00022795"/>
    </source>
</evidence>
<evidence type="ECO:0000256" key="4">
    <source>
        <dbReference type="ARBA" id="ARBA00024746"/>
    </source>
</evidence>
<dbReference type="Pfam" id="PF13860">
    <property type="entry name" value="FlgD_ig"/>
    <property type="match status" value="1"/>
</dbReference>
<keyword evidence="9" id="KW-1185">Reference proteome</keyword>
<reference evidence="8 9" key="1">
    <citation type="submission" date="2021-04" db="EMBL/GenBank/DDBJ databases">
        <title>The complete genome sequence of Neokomagataea sp. TBRC 2177.</title>
        <authorList>
            <person name="Charoenyingcharoen P."/>
            <person name="Yukphan P."/>
        </authorList>
    </citation>
    <scope>NUCLEOTIDE SEQUENCE [LARGE SCALE GENOMIC DNA]</scope>
    <source>
        <strain evidence="8 9">TBRC 2177</strain>
    </source>
</reference>
<comment type="similarity">
    <text evidence="1 5">Belongs to the FlgD family.</text>
</comment>
<dbReference type="Gene3D" id="2.60.40.4070">
    <property type="match status" value="1"/>
</dbReference>
<evidence type="ECO:0000256" key="1">
    <source>
        <dbReference type="ARBA" id="ARBA00010577"/>
    </source>
</evidence>
<evidence type="ECO:0000259" key="7">
    <source>
        <dbReference type="Pfam" id="PF13861"/>
    </source>
</evidence>
<accession>A0ABS5E3U0</accession>
<dbReference type="EMBL" id="JAGRQH010000001">
    <property type="protein sequence ID" value="MBR0558569.1"/>
    <property type="molecule type" value="Genomic_DNA"/>
</dbReference>
<keyword evidence="8" id="KW-0966">Cell projection</keyword>
<dbReference type="Pfam" id="PF03963">
    <property type="entry name" value="FlgD"/>
    <property type="match status" value="1"/>
</dbReference>
<dbReference type="InterPro" id="IPR025963">
    <property type="entry name" value="FLgD_Tudor"/>
</dbReference>
<feature type="domain" description="FlgD/Vpr Ig-like" evidence="6">
    <location>
        <begin position="137"/>
        <end position="203"/>
    </location>
</feature>
<proteinExistence type="inferred from homology"/>
<name>A0ABS5E3U0_9PROT</name>
<organism evidence="8 9">
    <name type="scientific">Neokomagataea anthophila</name>
    <dbReference type="NCBI Taxonomy" id="2826925"/>
    <lineage>
        <taxon>Bacteria</taxon>
        <taxon>Pseudomonadati</taxon>
        <taxon>Pseudomonadota</taxon>
        <taxon>Alphaproteobacteria</taxon>
        <taxon>Acetobacterales</taxon>
        <taxon>Acetobacteraceae</taxon>
        <taxon>Neokomagataea</taxon>
    </lineage>
</organism>
<keyword evidence="3 5" id="KW-1005">Bacterial flagellum biogenesis</keyword>
<evidence type="ECO:0000259" key="6">
    <source>
        <dbReference type="Pfam" id="PF13860"/>
    </source>
</evidence>
<evidence type="ECO:0000313" key="9">
    <source>
        <dbReference type="Proteomes" id="UP000677812"/>
    </source>
</evidence>